<protein>
    <submittedName>
        <fullName evidence="2">Ciliogenesis-associated TTC17-interacting protein-like isoform X1</fullName>
    </submittedName>
</protein>
<dbReference type="GeneID" id="107271891"/>
<dbReference type="AlphaFoldDB" id="A0AAJ7C7L2"/>
<dbReference type="Proteomes" id="UP000694920">
    <property type="component" value="Unplaced"/>
</dbReference>
<keyword evidence="1" id="KW-1185">Reference proteome</keyword>
<dbReference type="InterPro" id="IPR047501">
    <property type="entry name" value="DD_CATIP"/>
</dbReference>
<name>A0AAJ7C7L2_CEPCN</name>
<accession>A0AAJ7C7L2</accession>
<dbReference type="CDD" id="cd22973">
    <property type="entry name" value="DD_CATIP"/>
    <property type="match status" value="1"/>
</dbReference>
<dbReference type="RefSeq" id="XP_015603928.1">
    <property type="nucleotide sequence ID" value="XM_015748442.2"/>
</dbReference>
<dbReference type="KEGG" id="ccin:107271891"/>
<reference evidence="2" key="1">
    <citation type="submission" date="2025-08" db="UniProtKB">
        <authorList>
            <consortium name="RefSeq"/>
        </authorList>
    </citation>
    <scope>IDENTIFICATION</scope>
</reference>
<gene>
    <name evidence="2" type="primary">LOC107271891</name>
</gene>
<organism evidence="1 2">
    <name type="scientific">Cephus cinctus</name>
    <name type="common">Wheat stem sawfly</name>
    <dbReference type="NCBI Taxonomy" id="211228"/>
    <lineage>
        <taxon>Eukaryota</taxon>
        <taxon>Metazoa</taxon>
        <taxon>Ecdysozoa</taxon>
        <taxon>Arthropoda</taxon>
        <taxon>Hexapoda</taxon>
        <taxon>Insecta</taxon>
        <taxon>Pterygota</taxon>
        <taxon>Neoptera</taxon>
        <taxon>Endopterygota</taxon>
        <taxon>Hymenoptera</taxon>
        <taxon>Cephoidea</taxon>
        <taxon>Cephidae</taxon>
        <taxon>Cephus</taxon>
    </lineage>
</organism>
<evidence type="ECO:0000313" key="2">
    <source>
        <dbReference type="RefSeq" id="XP_015603928.1"/>
    </source>
</evidence>
<sequence>MFYSFNYVRTLTFTYIMELNSMIDSTETKIEDMTCNDSMKGRRQQDMEMISKYFERKTCKKVQHIDYIDKHPQLKKLVANYVQALTVVKPVNILFFTIQYFKAFAKTLKNCISTSRKRN</sequence>
<evidence type="ECO:0000313" key="1">
    <source>
        <dbReference type="Proteomes" id="UP000694920"/>
    </source>
</evidence>
<proteinExistence type="predicted"/>